<proteinExistence type="predicted"/>
<dbReference type="Proteomes" id="UP001162164">
    <property type="component" value="Unassembled WGS sequence"/>
</dbReference>
<dbReference type="Pfam" id="PF14214">
    <property type="entry name" value="Helitron_like_N"/>
    <property type="match status" value="1"/>
</dbReference>
<name>A0ABQ9J7C0_9CUCU</name>
<dbReference type="PANTHER" id="PTHR10492:SF57">
    <property type="entry name" value="ATP-DEPENDENT DNA HELICASE"/>
    <property type="match status" value="1"/>
</dbReference>
<sequence length="396" mass="44766">MLGNPDDRLRVGRAIVLPSGFQGGPCFMQRQYLDAMTVVARHGKPDLFVTFTCNPTWPEIAQNLEFRQKAEHRPDLVCSVFLDDVVIKQVYGVVLNYHYVIVFQKRGLPHAHMVVTFVDDERIRDVEHVDQIVSAVLPDQNEQPRLYELTVRPCRKPLAPCMHEGVCGKGYPKPFRNDTVLARGGNGRPEYKRPDDGRYGMHGDFRITNQRVVPYNGYALAKYQTHINFEVVGSLASIKYLYKYVSKGADYATIVEEPDAGADGGPPGGRVNVDEVQSYLDCRYVSSMEAAWRLLEFKMHDRSHSVMVLPVHLPGGNYVVVDDWEDEGRMEDRLEARSKLEAWFALNGDDADARRFKYAEIPEHFVWERREGGLLASACTDIEGARLRCGSIGPSG</sequence>
<comment type="caution">
    <text evidence="2">The sequence shown here is derived from an EMBL/GenBank/DDBJ whole genome shotgun (WGS) entry which is preliminary data.</text>
</comment>
<organism evidence="2 3">
    <name type="scientific">Molorchus minor</name>
    <dbReference type="NCBI Taxonomy" id="1323400"/>
    <lineage>
        <taxon>Eukaryota</taxon>
        <taxon>Metazoa</taxon>
        <taxon>Ecdysozoa</taxon>
        <taxon>Arthropoda</taxon>
        <taxon>Hexapoda</taxon>
        <taxon>Insecta</taxon>
        <taxon>Pterygota</taxon>
        <taxon>Neoptera</taxon>
        <taxon>Endopterygota</taxon>
        <taxon>Coleoptera</taxon>
        <taxon>Polyphaga</taxon>
        <taxon>Cucujiformia</taxon>
        <taxon>Chrysomeloidea</taxon>
        <taxon>Cerambycidae</taxon>
        <taxon>Lamiinae</taxon>
        <taxon>Monochamini</taxon>
        <taxon>Molorchus</taxon>
    </lineage>
</organism>
<protein>
    <recommendedName>
        <fullName evidence="1">Helitron helicase-like domain-containing protein</fullName>
    </recommendedName>
</protein>
<evidence type="ECO:0000313" key="2">
    <source>
        <dbReference type="EMBL" id="KAJ8973888.1"/>
    </source>
</evidence>
<evidence type="ECO:0000313" key="3">
    <source>
        <dbReference type="Proteomes" id="UP001162164"/>
    </source>
</evidence>
<reference evidence="2" key="1">
    <citation type="journal article" date="2023" name="Insect Mol. Biol.">
        <title>Genome sequencing provides insights into the evolution of gene families encoding plant cell wall-degrading enzymes in longhorned beetles.</title>
        <authorList>
            <person name="Shin N.R."/>
            <person name="Okamura Y."/>
            <person name="Kirsch R."/>
            <person name="Pauchet Y."/>
        </authorList>
    </citation>
    <scope>NUCLEOTIDE SEQUENCE</scope>
    <source>
        <strain evidence="2">MMC_N1</strain>
    </source>
</reference>
<dbReference type="InterPro" id="IPR025476">
    <property type="entry name" value="Helitron_helicase-like"/>
</dbReference>
<keyword evidence="3" id="KW-1185">Reference proteome</keyword>
<accession>A0ABQ9J7C0</accession>
<dbReference type="PANTHER" id="PTHR10492">
    <property type="match status" value="1"/>
</dbReference>
<dbReference type="EMBL" id="JAPWTJ010001088">
    <property type="protein sequence ID" value="KAJ8973888.1"/>
    <property type="molecule type" value="Genomic_DNA"/>
</dbReference>
<evidence type="ECO:0000259" key="1">
    <source>
        <dbReference type="Pfam" id="PF14214"/>
    </source>
</evidence>
<gene>
    <name evidence="2" type="ORF">NQ317_019301</name>
</gene>
<feature type="domain" description="Helitron helicase-like" evidence="1">
    <location>
        <begin position="5"/>
        <end position="115"/>
    </location>
</feature>